<evidence type="ECO:0008006" key="5">
    <source>
        <dbReference type="Google" id="ProtNLM"/>
    </source>
</evidence>
<gene>
    <name evidence="3" type="ORF">CVT24_007516</name>
</gene>
<comment type="caution">
    <text evidence="3">The sequence shown here is derived from an EMBL/GenBank/DDBJ whole genome shotgun (WGS) entry which is preliminary data.</text>
</comment>
<dbReference type="InterPro" id="IPR052925">
    <property type="entry name" value="Phage_Integrase-like_Recomb"/>
</dbReference>
<dbReference type="GO" id="GO:0003677">
    <property type="term" value="F:DNA binding"/>
    <property type="evidence" value="ECO:0007669"/>
    <property type="project" value="UniProtKB-KW"/>
</dbReference>
<dbReference type="OrthoDB" id="3254696at2759"/>
<sequence>MAPHHTLQFDLQNSLSFASFHPSGKELENVHKTLEASWAKSTHSSYSRNLKHFHHFCSQRNIPPESRFPTSESLLLIYAASHVGVCSSSTVRHRLSALKAYHILHNWQWNGSLRLSKLLRGLKHSAPTSSSKPPRSPISLSMLIRLIEHLNLRDPFDAAVAACASTAFWGQCRLGELLPPSSNPAYTSSIPARSHLTCSASKSHQPKFFNLHLPQTKTNRLGQTVVILPQENISNPLPLLQNHLFVNRSPIHTPLFSYRSKQHDPGRTLMLSKATFLARCNSILGTLGYQRISGHSFRIGGTSTLLATGLPPDVVRTMGCWASDSFLRYWRRIDRIAPAQKPPYISRCQHKKKKSQRV</sequence>
<dbReference type="AlphaFoldDB" id="A0A409YWA5"/>
<reference evidence="3 4" key="1">
    <citation type="journal article" date="2018" name="Evol. Lett.">
        <title>Horizontal gene cluster transfer increased hallucinogenic mushroom diversity.</title>
        <authorList>
            <person name="Reynolds H.T."/>
            <person name="Vijayakumar V."/>
            <person name="Gluck-Thaler E."/>
            <person name="Korotkin H.B."/>
            <person name="Matheny P.B."/>
            <person name="Slot J.C."/>
        </authorList>
    </citation>
    <scope>NUCLEOTIDE SEQUENCE [LARGE SCALE GENOMIC DNA]</scope>
    <source>
        <strain evidence="3 4">2629</strain>
    </source>
</reference>
<dbReference type="InterPro" id="IPR013762">
    <property type="entry name" value="Integrase-like_cat_sf"/>
</dbReference>
<keyword evidence="2" id="KW-0233">DNA recombination</keyword>
<dbReference type="SUPFAM" id="SSF47823">
    <property type="entry name" value="lambda integrase-like, N-terminal domain"/>
    <property type="match status" value="1"/>
</dbReference>
<keyword evidence="1" id="KW-0238">DNA-binding</keyword>
<dbReference type="STRING" id="181874.A0A409YWA5"/>
<proteinExistence type="predicted"/>
<dbReference type="EMBL" id="NHTK01000475">
    <property type="protein sequence ID" value="PPR07307.1"/>
    <property type="molecule type" value="Genomic_DNA"/>
</dbReference>
<dbReference type="InParanoid" id="A0A409YWA5"/>
<evidence type="ECO:0000313" key="3">
    <source>
        <dbReference type="EMBL" id="PPR07307.1"/>
    </source>
</evidence>
<accession>A0A409YWA5</accession>
<dbReference type="PANTHER" id="PTHR34605">
    <property type="entry name" value="PHAGE_INTEGRASE DOMAIN-CONTAINING PROTEIN"/>
    <property type="match status" value="1"/>
</dbReference>
<dbReference type="InterPro" id="IPR010998">
    <property type="entry name" value="Integrase_recombinase_N"/>
</dbReference>
<dbReference type="PANTHER" id="PTHR34605:SF3">
    <property type="entry name" value="P CELL-TYPE AGGLUTINATION PROTEIN MAP4-LIKE-RELATED"/>
    <property type="match status" value="1"/>
</dbReference>
<dbReference type="InterPro" id="IPR011010">
    <property type="entry name" value="DNA_brk_join_enz"/>
</dbReference>
<evidence type="ECO:0000313" key="4">
    <source>
        <dbReference type="Proteomes" id="UP000284842"/>
    </source>
</evidence>
<dbReference type="Gene3D" id="1.10.443.10">
    <property type="entry name" value="Intergrase catalytic core"/>
    <property type="match status" value="1"/>
</dbReference>
<keyword evidence="4" id="KW-1185">Reference proteome</keyword>
<dbReference type="GO" id="GO:0015074">
    <property type="term" value="P:DNA integration"/>
    <property type="evidence" value="ECO:0007669"/>
    <property type="project" value="InterPro"/>
</dbReference>
<dbReference type="GO" id="GO:0006310">
    <property type="term" value="P:DNA recombination"/>
    <property type="evidence" value="ECO:0007669"/>
    <property type="project" value="UniProtKB-KW"/>
</dbReference>
<dbReference type="Proteomes" id="UP000284842">
    <property type="component" value="Unassembled WGS sequence"/>
</dbReference>
<evidence type="ECO:0000256" key="2">
    <source>
        <dbReference type="ARBA" id="ARBA00023172"/>
    </source>
</evidence>
<evidence type="ECO:0000256" key="1">
    <source>
        <dbReference type="ARBA" id="ARBA00023125"/>
    </source>
</evidence>
<dbReference type="Gene3D" id="1.10.150.130">
    <property type="match status" value="1"/>
</dbReference>
<dbReference type="SUPFAM" id="SSF56349">
    <property type="entry name" value="DNA breaking-rejoining enzymes"/>
    <property type="match status" value="1"/>
</dbReference>
<organism evidence="3 4">
    <name type="scientific">Panaeolus cyanescens</name>
    <dbReference type="NCBI Taxonomy" id="181874"/>
    <lineage>
        <taxon>Eukaryota</taxon>
        <taxon>Fungi</taxon>
        <taxon>Dikarya</taxon>
        <taxon>Basidiomycota</taxon>
        <taxon>Agaricomycotina</taxon>
        <taxon>Agaricomycetes</taxon>
        <taxon>Agaricomycetidae</taxon>
        <taxon>Agaricales</taxon>
        <taxon>Agaricineae</taxon>
        <taxon>Galeropsidaceae</taxon>
        <taxon>Panaeolus</taxon>
    </lineage>
</organism>
<protein>
    <recommendedName>
        <fullName evidence="5">Core-binding (CB) domain-containing protein</fullName>
    </recommendedName>
</protein>
<name>A0A409YWA5_9AGAR</name>